<dbReference type="Proteomes" id="UP001144050">
    <property type="component" value="Unassembled WGS sequence"/>
</dbReference>
<feature type="region of interest" description="Disordered" evidence="1">
    <location>
        <begin position="1"/>
        <end position="22"/>
    </location>
</feature>
<dbReference type="EMBL" id="JAIVFG010000226">
    <property type="protein sequence ID" value="MDB0574173.1"/>
    <property type="molecule type" value="Genomic_DNA"/>
</dbReference>
<comment type="caution">
    <text evidence="2">The sequence shown here is derived from an EMBL/GenBank/DDBJ whole genome shotgun (WGS) entry which is preliminary data.</text>
</comment>
<evidence type="ECO:0000313" key="3">
    <source>
        <dbReference type="Proteomes" id="UP001144050"/>
    </source>
</evidence>
<gene>
    <name evidence="2" type="ORF">LBW59_25985</name>
</gene>
<evidence type="ECO:0000313" key="2">
    <source>
        <dbReference type="EMBL" id="MDB0574173.1"/>
    </source>
</evidence>
<feature type="non-terminal residue" evidence="2">
    <location>
        <position position="1"/>
    </location>
</feature>
<feature type="compositionally biased region" description="Polar residues" evidence="1">
    <location>
        <begin position="1"/>
        <end position="13"/>
    </location>
</feature>
<name>A0AAW5ZW96_RALSL</name>
<sequence length="74" mass="7910">DPHTNYVPSTEYATRSDGHNGYQRVEIARDTTTVTQRDQVSGGSAPQARLLSGRNMTLANVGTINNNYSAIAAG</sequence>
<dbReference type="RefSeq" id="WP_271657559.1">
    <property type="nucleotide sequence ID" value="NZ_JAIVFG010000226.1"/>
</dbReference>
<reference evidence="2" key="1">
    <citation type="submission" date="2021-09" db="EMBL/GenBank/DDBJ databases">
        <title>Genomic analysis of Ralstonia spp.</title>
        <authorList>
            <person name="Aburjaile F."/>
            <person name="Ariute J.C."/>
            <person name="Pais A.K.L."/>
            <person name="Albuquerque G.M.R."/>
            <person name="Silva A.M.F."/>
            <person name="Brenig B."/>
            <person name="Azevedo V."/>
            <person name="Matiuzzi M."/>
            <person name="Ramos R."/>
            <person name="Goes-Neto A."/>
            <person name="Soares S."/>
            <person name="Iseppon A.M.B."/>
            <person name="Souza E."/>
            <person name="Gama M."/>
        </authorList>
    </citation>
    <scope>NUCLEOTIDE SEQUENCE</scope>
    <source>
        <strain evidence="2">CCRMRs91</strain>
    </source>
</reference>
<dbReference type="AlphaFoldDB" id="A0AAW5ZW96"/>
<accession>A0AAW5ZW96</accession>
<evidence type="ECO:0000256" key="1">
    <source>
        <dbReference type="SAM" id="MobiDB-lite"/>
    </source>
</evidence>
<proteinExistence type="predicted"/>
<organism evidence="2 3">
    <name type="scientific">Ralstonia solanacearum</name>
    <name type="common">Pseudomonas solanacearum</name>
    <dbReference type="NCBI Taxonomy" id="305"/>
    <lineage>
        <taxon>Bacteria</taxon>
        <taxon>Pseudomonadati</taxon>
        <taxon>Pseudomonadota</taxon>
        <taxon>Betaproteobacteria</taxon>
        <taxon>Burkholderiales</taxon>
        <taxon>Burkholderiaceae</taxon>
        <taxon>Ralstonia</taxon>
        <taxon>Ralstonia solanacearum species complex</taxon>
    </lineage>
</organism>
<protein>
    <submittedName>
        <fullName evidence="2">Uncharacterized protein</fullName>
    </submittedName>
</protein>
<feature type="non-terminal residue" evidence="2">
    <location>
        <position position="74"/>
    </location>
</feature>